<feature type="compositionally biased region" description="Basic and acidic residues" evidence="4">
    <location>
        <begin position="400"/>
        <end position="413"/>
    </location>
</feature>
<comment type="similarity">
    <text evidence="1">Belongs to the 'GDXG' lipolytic enzyme family.</text>
</comment>
<evidence type="ECO:0000256" key="3">
    <source>
        <dbReference type="PROSITE-ProRule" id="PRU10038"/>
    </source>
</evidence>
<dbReference type="Gene3D" id="3.40.50.1820">
    <property type="entry name" value="alpha/beta hydrolase"/>
    <property type="match status" value="2"/>
</dbReference>
<dbReference type="PANTHER" id="PTHR48081">
    <property type="entry name" value="AB HYDROLASE SUPERFAMILY PROTEIN C4A8.06C"/>
    <property type="match status" value="1"/>
</dbReference>
<feature type="compositionally biased region" description="Polar residues" evidence="4">
    <location>
        <begin position="623"/>
        <end position="634"/>
    </location>
</feature>
<feature type="region of interest" description="Disordered" evidence="4">
    <location>
        <begin position="739"/>
        <end position="786"/>
    </location>
</feature>
<dbReference type="InterPro" id="IPR029058">
    <property type="entry name" value="AB_hydrolase_fold"/>
</dbReference>
<evidence type="ECO:0000256" key="1">
    <source>
        <dbReference type="ARBA" id="ARBA00010515"/>
    </source>
</evidence>
<keyword evidence="2" id="KW-0378">Hydrolase</keyword>
<evidence type="ECO:0000313" key="7">
    <source>
        <dbReference type="Proteomes" id="UP000799118"/>
    </source>
</evidence>
<evidence type="ECO:0000256" key="2">
    <source>
        <dbReference type="ARBA" id="ARBA00022801"/>
    </source>
</evidence>
<reference evidence="6" key="1">
    <citation type="journal article" date="2019" name="Environ. Microbiol.">
        <title>Fungal ecological strategies reflected in gene transcription - a case study of two litter decomposers.</title>
        <authorList>
            <person name="Barbi F."/>
            <person name="Kohler A."/>
            <person name="Barry K."/>
            <person name="Baskaran P."/>
            <person name="Daum C."/>
            <person name="Fauchery L."/>
            <person name="Ihrmark K."/>
            <person name="Kuo A."/>
            <person name="LaButti K."/>
            <person name="Lipzen A."/>
            <person name="Morin E."/>
            <person name="Grigoriev I.V."/>
            <person name="Henrissat B."/>
            <person name="Lindahl B."/>
            <person name="Martin F."/>
        </authorList>
    </citation>
    <scope>NUCLEOTIDE SEQUENCE</scope>
    <source>
        <strain evidence="6">JB14</strain>
    </source>
</reference>
<feature type="compositionally biased region" description="Polar residues" evidence="4">
    <location>
        <begin position="363"/>
        <end position="382"/>
    </location>
</feature>
<dbReference type="EMBL" id="ML769386">
    <property type="protein sequence ID" value="KAE9410143.1"/>
    <property type="molecule type" value="Genomic_DNA"/>
</dbReference>
<dbReference type="Proteomes" id="UP000799118">
    <property type="component" value="Unassembled WGS sequence"/>
</dbReference>
<dbReference type="InterPro" id="IPR033140">
    <property type="entry name" value="Lipase_GDXG_put_SER_AS"/>
</dbReference>
<dbReference type="Pfam" id="PF07859">
    <property type="entry name" value="Abhydrolase_3"/>
    <property type="match status" value="2"/>
</dbReference>
<dbReference type="PROSITE" id="PS01174">
    <property type="entry name" value="LIPASE_GDXG_SER"/>
    <property type="match status" value="1"/>
</dbReference>
<keyword evidence="7" id="KW-1185">Reference proteome</keyword>
<dbReference type="PROSITE" id="PS01173">
    <property type="entry name" value="LIPASE_GDXG_HIS"/>
    <property type="match status" value="1"/>
</dbReference>
<dbReference type="InterPro" id="IPR002168">
    <property type="entry name" value="Lipase_GDXG_HIS_AS"/>
</dbReference>
<sequence>MGVSTFSAAVHITPVVIETFFKHGKRRAQKFKDSIEEEEARDDILFDEAFNIVKAFIELGIRNTIESLQSFTNTHVAAPYWAAVAPIRIPLSVCNDAADILIEWFGPEELKHVVGGERWWQVRGLDGLDAEWITEKEYLSDSQVTVENLPQQDQTILQMEYLETVMLYVHGGGFSWGSINTHRYQLIRYARKIRGRVFAVNYRKAPQYPWPCPLHDVLTAYLYLIRPPPGARHKAVPPSKIVFAGDSAGGNLCLTTLTVLRDLGIPMPSGAILISPWVDLTHSFASVMTNTETDIIPAHGFLAKPSTLWPVDLIPPEGGRVGPTHSSPPPDPGHADTLLPTQERIQKDQAEDNVDPIVQSQESMLEQDKGSSPSTLTSQASGKSKAVDAEESTEATPKQPADDHDIDLWEPKPPKVLMEDPDAVPLELRSQIQQYATTEQLTHPLVSPIVQGSLGGLPPLYIIAGDGEVLRDEIIHLAHRAAHPAEYPARSGVLRDGNRQKANAAKFTTPTKVHLQVFDSMCHVLTVFSFTQSAKFAYRSIAEFTKHIVNNETGEPFPELQRPPSRASVDSEALDEHKKKRPFFKRLTNKTPPSEALRHQSTGVRLYNQEAAVVADQLRTLAQEESSSQSSNVLQGDRLETSNDRKDGAFIMIRERVDIHGVTRDMEPREELPCLQISPSQIGLIKEAPAVRWNKGQEQWDRVFAKEAQRVLKRRQRIERKAEEMLRNAREQGFYRVGEEDVPGRAKAQNASTERSTAENPKDGTIQEGRRWGPLDLDDERPPPSAIAKRRDTTEALALLKMAIYHSAPVTHRTVPKLKAIDAVKAAFDPHDDPMRPPKQSVSEQQVRSQIIPGMHGLRLWDAILGYFMEENSKRAAGYLKDRSDRAGALEERKAGKDAR</sequence>
<name>A0A6A4IKP8_9AGAR</name>
<evidence type="ECO:0000313" key="6">
    <source>
        <dbReference type="EMBL" id="KAE9410143.1"/>
    </source>
</evidence>
<accession>A0A6A4IKP8</accession>
<feature type="domain" description="Alpha/beta hydrolase fold-3" evidence="5">
    <location>
        <begin position="166"/>
        <end position="287"/>
    </location>
</feature>
<protein>
    <submittedName>
        <fullName evidence="6">Alpha/beta-hydrolase</fullName>
    </submittedName>
</protein>
<evidence type="ECO:0000256" key="4">
    <source>
        <dbReference type="SAM" id="MobiDB-lite"/>
    </source>
</evidence>
<dbReference type="AlphaFoldDB" id="A0A6A4IKP8"/>
<dbReference type="OrthoDB" id="1662883at2759"/>
<dbReference type="PANTHER" id="PTHR48081:SF5">
    <property type="entry name" value="ALPHA_BETA HYDROLASE FOLD-3 DOMAIN-CONTAINING PROTEIN"/>
    <property type="match status" value="1"/>
</dbReference>
<dbReference type="InterPro" id="IPR050300">
    <property type="entry name" value="GDXG_lipolytic_enzyme"/>
</dbReference>
<feature type="compositionally biased region" description="Basic and acidic residues" evidence="4">
    <location>
        <begin position="880"/>
        <end position="900"/>
    </location>
</feature>
<gene>
    <name evidence="6" type="ORF">BT96DRAFT_871959</name>
</gene>
<feature type="region of interest" description="Disordered" evidence="4">
    <location>
        <begin position="313"/>
        <end position="338"/>
    </location>
</feature>
<feature type="active site" evidence="3">
    <location>
        <position position="247"/>
    </location>
</feature>
<feature type="region of interest" description="Disordered" evidence="4">
    <location>
        <begin position="554"/>
        <end position="579"/>
    </location>
</feature>
<organism evidence="6 7">
    <name type="scientific">Gymnopus androsaceus JB14</name>
    <dbReference type="NCBI Taxonomy" id="1447944"/>
    <lineage>
        <taxon>Eukaryota</taxon>
        <taxon>Fungi</taxon>
        <taxon>Dikarya</taxon>
        <taxon>Basidiomycota</taxon>
        <taxon>Agaricomycotina</taxon>
        <taxon>Agaricomycetes</taxon>
        <taxon>Agaricomycetidae</taxon>
        <taxon>Agaricales</taxon>
        <taxon>Marasmiineae</taxon>
        <taxon>Omphalotaceae</taxon>
        <taxon>Gymnopus</taxon>
    </lineage>
</organism>
<feature type="region of interest" description="Disordered" evidence="4">
    <location>
        <begin position="878"/>
        <end position="900"/>
    </location>
</feature>
<dbReference type="InterPro" id="IPR013094">
    <property type="entry name" value="AB_hydrolase_3"/>
</dbReference>
<dbReference type="SUPFAM" id="SSF53474">
    <property type="entry name" value="alpha/beta-Hydrolases"/>
    <property type="match status" value="1"/>
</dbReference>
<feature type="region of interest" description="Disordered" evidence="4">
    <location>
        <begin position="622"/>
        <end position="641"/>
    </location>
</feature>
<feature type="region of interest" description="Disordered" evidence="4">
    <location>
        <begin position="363"/>
        <end position="419"/>
    </location>
</feature>
<feature type="domain" description="Alpha/beta hydrolase fold-3" evidence="5">
    <location>
        <begin position="430"/>
        <end position="482"/>
    </location>
</feature>
<dbReference type="GO" id="GO:0016787">
    <property type="term" value="F:hydrolase activity"/>
    <property type="evidence" value="ECO:0007669"/>
    <property type="project" value="UniProtKB-KW"/>
</dbReference>
<proteinExistence type="inferred from homology"/>
<evidence type="ECO:0000259" key="5">
    <source>
        <dbReference type="Pfam" id="PF07859"/>
    </source>
</evidence>